<sequence>MQKQLKTASNFARHIETVHDSRLDKCACGQNLFSATGTHRHRNCRLVSFSIERLPSTIANSQ</sequence>
<dbReference type="AlphaFoldDB" id="A0AAN4ZH98"/>
<organism evidence="1 2">
    <name type="scientific">Pristionchus mayeri</name>
    <dbReference type="NCBI Taxonomy" id="1317129"/>
    <lineage>
        <taxon>Eukaryota</taxon>
        <taxon>Metazoa</taxon>
        <taxon>Ecdysozoa</taxon>
        <taxon>Nematoda</taxon>
        <taxon>Chromadorea</taxon>
        <taxon>Rhabditida</taxon>
        <taxon>Rhabditina</taxon>
        <taxon>Diplogasteromorpha</taxon>
        <taxon>Diplogasteroidea</taxon>
        <taxon>Neodiplogasteridae</taxon>
        <taxon>Pristionchus</taxon>
    </lineage>
</organism>
<dbReference type="Proteomes" id="UP001328107">
    <property type="component" value="Unassembled WGS sequence"/>
</dbReference>
<evidence type="ECO:0000313" key="2">
    <source>
        <dbReference type="Proteomes" id="UP001328107"/>
    </source>
</evidence>
<keyword evidence="2" id="KW-1185">Reference proteome</keyword>
<reference evidence="2" key="1">
    <citation type="submission" date="2022-10" db="EMBL/GenBank/DDBJ databases">
        <title>Genome assembly of Pristionchus species.</title>
        <authorList>
            <person name="Yoshida K."/>
            <person name="Sommer R.J."/>
        </authorList>
    </citation>
    <scope>NUCLEOTIDE SEQUENCE [LARGE SCALE GENOMIC DNA]</scope>
    <source>
        <strain evidence="2">RS5460</strain>
    </source>
</reference>
<comment type="caution">
    <text evidence="1">The sequence shown here is derived from an EMBL/GenBank/DDBJ whole genome shotgun (WGS) entry which is preliminary data.</text>
</comment>
<gene>
    <name evidence="1" type="ORF">PMAYCL1PPCAC_07855</name>
</gene>
<protein>
    <submittedName>
        <fullName evidence="1">Uncharacterized protein</fullName>
    </submittedName>
</protein>
<dbReference type="EMBL" id="BTRK01000002">
    <property type="protein sequence ID" value="GMR37660.1"/>
    <property type="molecule type" value="Genomic_DNA"/>
</dbReference>
<proteinExistence type="predicted"/>
<evidence type="ECO:0000313" key="1">
    <source>
        <dbReference type="EMBL" id="GMR37660.1"/>
    </source>
</evidence>
<name>A0AAN4ZH98_9BILA</name>
<accession>A0AAN4ZH98</accession>